<dbReference type="Gene3D" id="2.60.40.10">
    <property type="entry name" value="Immunoglobulins"/>
    <property type="match status" value="1"/>
</dbReference>
<feature type="chain" id="PRO_5004574687" evidence="5">
    <location>
        <begin position="22"/>
        <end position="569"/>
    </location>
</feature>
<dbReference type="PROSITE" id="PS50835">
    <property type="entry name" value="IG_LIKE"/>
    <property type="match status" value="1"/>
</dbReference>
<organism evidence="7">
    <name type="scientific">Dendrocoelum lacteum</name>
    <dbReference type="NCBI Taxonomy" id="27895"/>
    <lineage>
        <taxon>Eukaryota</taxon>
        <taxon>Metazoa</taxon>
        <taxon>Spiralia</taxon>
        <taxon>Lophotrochozoa</taxon>
        <taxon>Platyhelminthes</taxon>
        <taxon>Rhabditophora</taxon>
        <taxon>Seriata</taxon>
        <taxon>Tricladida</taxon>
        <taxon>Continenticola</taxon>
        <taxon>Planarioidea</taxon>
        <taxon>Dendrocoelidae</taxon>
        <taxon>Dendrocoelum</taxon>
    </lineage>
</organism>
<reference evidence="7" key="1">
    <citation type="submission" date="2013-06" db="EMBL/GenBank/DDBJ databases">
        <title>Reactivating head regrowth in a regeneration deficient planarian species.</title>
        <authorList>
            <person name="Liu S.-Y."/>
            <person name="Brandl H."/>
            <person name="Henry I."/>
            <person name="Rink J."/>
        </authorList>
    </citation>
    <scope>NUCLEOTIDE SEQUENCE</scope>
</reference>
<dbReference type="PROSITE" id="PS51450">
    <property type="entry name" value="LRR"/>
    <property type="match status" value="1"/>
</dbReference>
<dbReference type="InterPro" id="IPR036179">
    <property type="entry name" value="Ig-like_dom_sf"/>
</dbReference>
<evidence type="ECO:0000256" key="2">
    <source>
        <dbReference type="ARBA" id="ARBA00022729"/>
    </source>
</evidence>
<dbReference type="Gene3D" id="3.80.10.10">
    <property type="entry name" value="Ribonuclease Inhibitor"/>
    <property type="match status" value="2"/>
</dbReference>
<dbReference type="InterPro" id="IPR001611">
    <property type="entry name" value="Leu-rich_rpt"/>
</dbReference>
<proteinExistence type="evidence at transcript level"/>
<keyword evidence="2 5" id="KW-0732">Signal</keyword>
<evidence type="ECO:0000256" key="1">
    <source>
        <dbReference type="ARBA" id="ARBA00022614"/>
    </source>
</evidence>
<protein>
    <submittedName>
        <fullName evidence="7">LRFN-1</fullName>
    </submittedName>
</protein>
<name>T1DF80_9PLAT</name>
<evidence type="ECO:0000256" key="5">
    <source>
        <dbReference type="SAM" id="SignalP"/>
    </source>
</evidence>
<sequence length="569" mass="65331">MRGLFWFLILNLSFFSHITFCYKYFSSKNCEGFEENGYYDINCRDCETFPEDLPLSTEKLTLSCPSNVNDSTVGLTALNSRDFEQLESLNSIIIKSCPIETISEKLFSKKEYLGSVTLENLPLRHLRNIFFKSSNLIELSLINLYNLEYIDSHILENQNKFSRLKLKNVTISTDVLQTVLSPIKNTIRELSWTDVNHQILVIQPMLFSSYKLGLLDLSNNKIENWNFLIYTKSRKILLKNTVSYTSNFLLSKYASLPQFTQVLDLENIGIFGQFPSNISKPMIFLKTLNVKSNLIDSLNDNIDQMFPNLLFFDISLNRIKHLQSKLNNFFYKTEYFKLEGNPLHCNCEIRWLFARYKSKIQDFPRCHFGFKKSESINNRNSLKDIYFSQLSTDSLACFPPLPPVLSISKGKKSTMFTVNSTDPQTNSSTISKQYTLVMDPHQRIDLSCETLGDPIPTLTWSNKKGKVLHRSVLNITTFNSAVNTVTVGLSASEKSLVYMCTASNIEGVSFALVNIISTKIQEPQNAGLVLESNEKVLTKSNSKNIAHSLKYCMHIKYYLIFFVIINFRN</sequence>
<dbReference type="SUPFAM" id="SSF48726">
    <property type="entry name" value="Immunoglobulin"/>
    <property type="match status" value="1"/>
</dbReference>
<dbReference type="InterPro" id="IPR032675">
    <property type="entry name" value="LRR_dom_sf"/>
</dbReference>
<feature type="signal peptide" evidence="5">
    <location>
        <begin position="1"/>
        <end position="21"/>
    </location>
</feature>
<dbReference type="EMBL" id="GAKU01000036">
    <property type="protein sequence ID" value="JAA92601.1"/>
    <property type="molecule type" value="mRNA"/>
</dbReference>
<dbReference type="InterPro" id="IPR007110">
    <property type="entry name" value="Ig-like_dom"/>
</dbReference>
<dbReference type="SUPFAM" id="SSF52058">
    <property type="entry name" value="L domain-like"/>
    <property type="match status" value="1"/>
</dbReference>
<keyword evidence="1" id="KW-0433">Leucine-rich repeat</keyword>
<feature type="domain" description="Ig-like" evidence="6">
    <location>
        <begin position="423"/>
        <end position="511"/>
    </location>
</feature>
<keyword evidence="4" id="KW-1015">Disulfide bond</keyword>
<dbReference type="InterPro" id="IPR013783">
    <property type="entry name" value="Ig-like_fold"/>
</dbReference>
<evidence type="ECO:0000256" key="4">
    <source>
        <dbReference type="ARBA" id="ARBA00023157"/>
    </source>
</evidence>
<accession>T1DF80</accession>
<dbReference type="PANTHER" id="PTHR24366:SF96">
    <property type="entry name" value="LEUCINE RICH REPEAT CONTAINING 53"/>
    <property type="match status" value="1"/>
</dbReference>
<evidence type="ECO:0000256" key="3">
    <source>
        <dbReference type="ARBA" id="ARBA00022737"/>
    </source>
</evidence>
<evidence type="ECO:0000259" key="6">
    <source>
        <dbReference type="PROSITE" id="PS50835"/>
    </source>
</evidence>
<keyword evidence="3" id="KW-0677">Repeat</keyword>
<dbReference type="AlphaFoldDB" id="T1DF80"/>
<dbReference type="PANTHER" id="PTHR24366">
    <property type="entry name" value="IG(IMMUNOGLOBULIN) AND LRR(LEUCINE RICH REPEAT) DOMAINS"/>
    <property type="match status" value="1"/>
</dbReference>
<evidence type="ECO:0000313" key="7">
    <source>
        <dbReference type="EMBL" id="JAA92601.1"/>
    </source>
</evidence>